<gene>
    <name evidence="1" type="ORF">SAMN02745775_11942</name>
</gene>
<dbReference type="STRING" id="1123062.SAMN02745775_11942"/>
<dbReference type="Gene3D" id="2.60.40.1880">
    <property type="entry name" value="Invasion associated locus B (IalB) protein"/>
    <property type="match status" value="1"/>
</dbReference>
<reference evidence="1 2" key="1">
    <citation type="submission" date="2016-10" db="EMBL/GenBank/DDBJ databases">
        <authorList>
            <person name="de Groot N.N."/>
        </authorList>
    </citation>
    <scope>NUCLEOTIDE SEQUENCE [LARGE SCALE GENOMIC DNA]</scope>
    <source>
        <strain evidence="1 2">DSM 19981</strain>
    </source>
</reference>
<dbReference type="AlphaFoldDB" id="A0A1I4EUZ0"/>
<proteinExistence type="predicted"/>
<evidence type="ECO:0000313" key="2">
    <source>
        <dbReference type="Proteomes" id="UP000199473"/>
    </source>
</evidence>
<dbReference type="EMBL" id="FOSQ01000019">
    <property type="protein sequence ID" value="SFL09518.1"/>
    <property type="molecule type" value="Genomic_DNA"/>
</dbReference>
<sequence>MVSVLRDVRDQRRLAASVLLPLGIGVREAVPLLVDERYLASIPIETCLPMGCTLSIAMPAELVEVLRRGSVMKFLVLSLDGQTVPINLPIDGIADALRRITG</sequence>
<accession>A0A1I4EUZ0</accession>
<organism evidence="1 2">
    <name type="scientific">Falsiroseomonas stagni DSM 19981</name>
    <dbReference type="NCBI Taxonomy" id="1123062"/>
    <lineage>
        <taxon>Bacteria</taxon>
        <taxon>Pseudomonadati</taxon>
        <taxon>Pseudomonadota</taxon>
        <taxon>Alphaproteobacteria</taxon>
        <taxon>Acetobacterales</taxon>
        <taxon>Roseomonadaceae</taxon>
        <taxon>Falsiroseomonas</taxon>
    </lineage>
</organism>
<dbReference type="Pfam" id="PF06776">
    <property type="entry name" value="IalB"/>
    <property type="match status" value="1"/>
</dbReference>
<dbReference type="InterPro" id="IPR038696">
    <property type="entry name" value="IalB_sf"/>
</dbReference>
<protein>
    <submittedName>
        <fullName evidence="1">Invasion associated locus B (IalB) protein</fullName>
    </submittedName>
</protein>
<dbReference type="Proteomes" id="UP000199473">
    <property type="component" value="Unassembled WGS sequence"/>
</dbReference>
<name>A0A1I4EUZ0_9PROT</name>
<keyword evidence="2" id="KW-1185">Reference proteome</keyword>
<dbReference type="InterPro" id="IPR010642">
    <property type="entry name" value="Invasion_prot_B"/>
</dbReference>
<evidence type="ECO:0000313" key="1">
    <source>
        <dbReference type="EMBL" id="SFL09518.1"/>
    </source>
</evidence>